<comment type="caution">
    <text evidence="1">The sequence shown here is derived from an EMBL/GenBank/DDBJ whole genome shotgun (WGS) entry which is preliminary data.</text>
</comment>
<feature type="non-terminal residue" evidence="1">
    <location>
        <position position="78"/>
    </location>
</feature>
<feature type="non-terminal residue" evidence="1">
    <location>
        <position position="1"/>
    </location>
</feature>
<dbReference type="Proteomes" id="UP000789901">
    <property type="component" value="Unassembled WGS sequence"/>
</dbReference>
<keyword evidence="2" id="KW-1185">Reference proteome</keyword>
<protein>
    <submittedName>
        <fullName evidence="1">12377_t:CDS:1</fullName>
    </submittedName>
</protein>
<proteinExistence type="predicted"/>
<dbReference type="EMBL" id="CAJVQB010132966">
    <property type="protein sequence ID" value="CAG8854075.1"/>
    <property type="molecule type" value="Genomic_DNA"/>
</dbReference>
<sequence>GDPMGFYSIFHEALEHAFKRFNFHINNYPIHYLFKAYQIFYPSYIWFGSLERKNIHQYFVICELANPSEQILREWAIH</sequence>
<evidence type="ECO:0000313" key="2">
    <source>
        <dbReference type="Proteomes" id="UP000789901"/>
    </source>
</evidence>
<organism evidence="1 2">
    <name type="scientific">Gigaspora margarita</name>
    <dbReference type="NCBI Taxonomy" id="4874"/>
    <lineage>
        <taxon>Eukaryota</taxon>
        <taxon>Fungi</taxon>
        <taxon>Fungi incertae sedis</taxon>
        <taxon>Mucoromycota</taxon>
        <taxon>Glomeromycotina</taxon>
        <taxon>Glomeromycetes</taxon>
        <taxon>Diversisporales</taxon>
        <taxon>Gigasporaceae</taxon>
        <taxon>Gigaspora</taxon>
    </lineage>
</organism>
<name>A0ABN7XGE0_GIGMA</name>
<accession>A0ABN7XGE0</accession>
<gene>
    <name evidence="1" type="ORF">GMARGA_LOCUS42896</name>
</gene>
<reference evidence="1 2" key="1">
    <citation type="submission" date="2021-06" db="EMBL/GenBank/DDBJ databases">
        <authorList>
            <person name="Kallberg Y."/>
            <person name="Tangrot J."/>
            <person name="Rosling A."/>
        </authorList>
    </citation>
    <scope>NUCLEOTIDE SEQUENCE [LARGE SCALE GENOMIC DNA]</scope>
    <source>
        <strain evidence="1 2">120-4 pot B 10/14</strain>
    </source>
</reference>
<evidence type="ECO:0000313" key="1">
    <source>
        <dbReference type="EMBL" id="CAG8854075.1"/>
    </source>
</evidence>